<evidence type="ECO:0000256" key="1">
    <source>
        <dbReference type="ARBA" id="ARBA00004323"/>
    </source>
</evidence>
<keyword evidence="10" id="KW-0325">Glycoprotein</keyword>
<dbReference type="Proteomes" id="UP001231189">
    <property type="component" value="Unassembled WGS sequence"/>
</dbReference>
<evidence type="ECO:0000256" key="3">
    <source>
        <dbReference type="ARBA" id="ARBA00022679"/>
    </source>
</evidence>
<keyword evidence="5" id="KW-0735">Signal-anchor</keyword>
<keyword evidence="7" id="KW-0333">Golgi apparatus</keyword>
<proteinExistence type="inferred from homology"/>
<dbReference type="InterPro" id="IPR025846">
    <property type="entry name" value="TBL_N"/>
</dbReference>
<gene>
    <name evidence="13" type="ORF">QYE76_037647</name>
</gene>
<evidence type="ECO:0000313" key="14">
    <source>
        <dbReference type="Proteomes" id="UP001231189"/>
    </source>
</evidence>
<keyword evidence="3" id="KW-0808">Transferase</keyword>
<comment type="caution">
    <text evidence="13">The sequence shown here is derived from an EMBL/GenBank/DDBJ whole genome shotgun (WGS) entry which is preliminary data.</text>
</comment>
<comment type="subcellular location">
    <subcellularLocation>
        <location evidence="1">Golgi apparatus membrane</location>
        <topology evidence="1">Single-pass type II membrane protein</topology>
    </subcellularLocation>
</comment>
<keyword evidence="8" id="KW-0472">Membrane</keyword>
<dbReference type="AlphaFoldDB" id="A0AAD8QJT1"/>
<evidence type="ECO:0000256" key="2">
    <source>
        <dbReference type="ARBA" id="ARBA00007727"/>
    </source>
</evidence>
<evidence type="ECO:0000256" key="8">
    <source>
        <dbReference type="ARBA" id="ARBA00023136"/>
    </source>
</evidence>
<dbReference type="GO" id="GO:0000139">
    <property type="term" value="C:Golgi membrane"/>
    <property type="evidence" value="ECO:0007669"/>
    <property type="project" value="UniProtKB-SubCell"/>
</dbReference>
<organism evidence="13 14">
    <name type="scientific">Lolium multiflorum</name>
    <name type="common">Italian ryegrass</name>
    <name type="synonym">Lolium perenne subsp. multiflorum</name>
    <dbReference type="NCBI Taxonomy" id="4521"/>
    <lineage>
        <taxon>Eukaryota</taxon>
        <taxon>Viridiplantae</taxon>
        <taxon>Streptophyta</taxon>
        <taxon>Embryophyta</taxon>
        <taxon>Tracheophyta</taxon>
        <taxon>Spermatophyta</taxon>
        <taxon>Magnoliopsida</taxon>
        <taxon>Liliopsida</taxon>
        <taxon>Poales</taxon>
        <taxon>Poaceae</taxon>
        <taxon>BOP clade</taxon>
        <taxon>Pooideae</taxon>
        <taxon>Poodae</taxon>
        <taxon>Poeae</taxon>
        <taxon>Poeae Chloroplast Group 2 (Poeae type)</taxon>
        <taxon>Loliodinae</taxon>
        <taxon>Loliinae</taxon>
        <taxon>Lolium</taxon>
    </lineage>
</organism>
<evidence type="ECO:0000259" key="11">
    <source>
        <dbReference type="Pfam" id="PF13839"/>
    </source>
</evidence>
<evidence type="ECO:0000256" key="7">
    <source>
        <dbReference type="ARBA" id="ARBA00023034"/>
    </source>
</evidence>
<dbReference type="InterPro" id="IPR026057">
    <property type="entry name" value="TBL_C"/>
</dbReference>
<dbReference type="InterPro" id="IPR029962">
    <property type="entry name" value="TBL"/>
</dbReference>
<dbReference type="Pfam" id="PF14416">
    <property type="entry name" value="PMR5N"/>
    <property type="match status" value="1"/>
</dbReference>
<comment type="similarity">
    <text evidence="2">Belongs to the PC-esterase family. TBL subfamily.</text>
</comment>
<reference evidence="13" key="1">
    <citation type="submission" date="2023-07" db="EMBL/GenBank/DDBJ databases">
        <title>A chromosome-level genome assembly of Lolium multiflorum.</title>
        <authorList>
            <person name="Chen Y."/>
            <person name="Copetti D."/>
            <person name="Kolliker R."/>
            <person name="Studer B."/>
        </authorList>
    </citation>
    <scope>NUCLEOTIDE SEQUENCE</scope>
    <source>
        <strain evidence="13">02402/16</strain>
        <tissue evidence="13">Leaf</tissue>
    </source>
</reference>
<evidence type="ECO:0000259" key="12">
    <source>
        <dbReference type="Pfam" id="PF14416"/>
    </source>
</evidence>
<sequence>MPPARSPAAGVRRRKAFVPLMLLLPLVLLILFLIFPPRSIPAVSNAALRPQQTCDYAGGGWVPDASADSQLRYDHTCKEIFKGWNCIANGKRNGRALLRWRWKPAGCELLPRLDPHQFLERHRNTNIGFVGDSLNRNMFASLVCMLRGVSGEVRKWRPAGADRGFTFLHYNLTLSYHRTNLLVRYGRWSASPDGGPLESLGYKQGYRVDVDIPDQAWADATSFHDVLIFNTGHWWWAPSKFDPIQSPMVFFEKGMPIIPPLLPPEGLDLALKHMIAFVNKAIRPNGIKFFRTQSPRHFEGGDWNEGGSCQRDQPLSSKEVKDFFSVDNNGTNTEVRLVNQHLMKALEQSTFRVLNVTHMSEFRADAHPSTTGGKKHDDCMHWCLPGPTDTWNDLLAANLAATERELA</sequence>
<feature type="domain" description="Trichome birefringence-like N-terminal" evidence="12">
    <location>
        <begin position="53"/>
        <end position="108"/>
    </location>
</feature>
<accession>A0AAD8QJT1</accession>
<dbReference type="GO" id="GO:1990538">
    <property type="term" value="F:xylan O-acetyltransferase activity"/>
    <property type="evidence" value="ECO:0007669"/>
    <property type="project" value="UniProtKB-ARBA"/>
</dbReference>
<keyword evidence="6" id="KW-1133">Transmembrane helix</keyword>
<evidence type="ECO:0000256" key="5">
    <source>
        <dbReference type="ARBA" id="ARBA00022968"/>
    </source>
</evidence>
<dbReference type="Pfam" id="PF13839">
    <property type="entry name" value="PC-Esterase"/>
    <property type="match status" value="1"/>
</dbReference>
<dbReference type="EMBL" id="JAUUTY010000254">
    <property type="protein sequence ID" value="KAK1602443.1"/>
    <property type="molecule type" value="Genomic_DNA"/>
</dbReference>
<protein>
    <recommendedName>
        <fullName evidence="15">Trichome birefringence-like N-terminal domain-containing protein</fullName>
    </recommendedName>
</protein>
<feature type="domain" description="Trichome birefringence-like C-terminal" evidence="11">
    <location>
        <begin position="110"/>
        <end position="397"/>
    </location>
</feature>
<keyword evidence="14" id="KW-1185">Reference proteome</keyword>
<evidence type="ECO:0000256" key="6">
    <source>
        <dbReference type="ARBA" id="ARBA00022989"/>
    </source>
</evidence>
<evidence type="ECO:0000256" key="9">
    <source>
        <dbReference type="ARBA" id="ARBA00023157"/>
    </source>
</evidence>
<evidence type="ECO:0000256" key="4">
    <source>
        <dbReference type="ARBA" id="ARBA00022692"/>
    </source>
</evidence>
<keyword evidence="9" id="KW-1015">Disulfide bond</keyword>
<dbReference type="PANTHER" id="PTHR32285:SF12">
    <property type="entry name" value="PROTEIN TRICHOME BIREFRINGENCE-LIKE 13"/>
    <property type="match status" value="1"/>
</dbReference>
<evidence type="ECO:0000256" key="10">
    <source>
        <dbReference type="ARBA" id="ARBA00023180"/>
    </source>
</evidence>
<name>A0AAD8QJT1_LOLMU</name>
<evidence type="ECO:0000313" key="13">
    <source>
        <dbReference type="EMBL" id="KAK1602443.1"/>
    </source>
</evidence>
<evidence type="ECO:0008006" key="15">
    <source>
        <dbReference type="Google" id="ProtNLM"/>
    </source>
</evidence>
<keyword evidence="4" id="KW-0812">Transmembrane</keyword>
<dbReference type="PANTHER" id="PTHR32285">
    <property type="entry name" value="PROTEIN TRICHOME BIREFRINGENCE-LIKE 9-RELATED"/>
    <property type="match status" value="1"/>
</dbReference>